<dbReference type="AlphaFoldDB" id="A0A062XZ91"/>
<proteinExistence type="predicted"/>
<dbReference type="EMBL" id="JMFG01000016">
    <property type="protein sequence ID" value="KDA53830.1"/>
    <property type="molecule type" value="Genomic_DNA"/>
</dbReference>
<protein>
    <recommendedName>
        <fullName evidence="4">DUF3341 domain-containing protein</fullName>
    </recommendedName>
</protein>
<dbReference type="PANTHER" id="PTHR40394">
    <property type="entry name" value="LIPOPROTEIN-RELATED"/>
    <property type="match status" value="1"/>
</dbReference>
<reference evidence="2 3" key="1">
    <citation type="submission" date="2014-04" db="EMBL/GenBank/DDBJ databases">
        <title>The Genome Sequence of Thermoanaerobaculum aquaticum MP-01, The First Cultivated Group 23 Acidobacterium.</title>
        <authorList>
            <person name="Stamps B.W."/>
            <person name="Losey N.A."/>
            <person name="Lawson P.A."/>
            <person name="Stevenson B.S."/>
        </authorList>
    </citation>
    <scope>NUCLEOTIDE SEQUENCE [LARGE SCALE GENOMIC DNA]</scope>
    <source>
        <strain evidence="2 3">MP-01</strain>
    </source>
</reference>
<evidence type="ECO:0000313" key="3">
    <source>
        <dbReference type="Proteomes" id="UP000027284"/>
    </source>
</evidence>
<evidence type="ECO:0000256" key="1">
    <source>
        <dbReference type="SAM" id="Phobius"/>
    </source>
</evidence>
<gene>
    <name evidence="2" type="ORF">EG19_02335</name>
</gene>
<name>A0A062XZ91_9BACT</name>
<sequence>MRVVSEPKLWGLAAEFSTVEAFLSAVEACRKAGYTHFDAHAPIPVHGLDEAMEIKPSRLPKLVFLGGLSGCALGLALQWWTNAVDYPFRISGKPLFALPPAIPVVFELTVLLSAVTAVIGLLVANRQPEFYHPLFELPAFAKGSDDRFFVVVEARDPRFDPRGTREFLQGLGAEAVHPVEVS</sequence>
<dbReference type="InterPro" id="IPR021776">
    <property type="entry name" value="ActD"/>
</dbReference>
<dbReference type="Proteomes" id="UP000027284">
    <property type="component" value="Unassembled WGS sequence"/>
</dbReference>
<dbReference type="STRING" id="1312852.EG19_02335"/>
<comment type="caution">
    <text evidence="2">The sequence shown here is derived from an EMBL/GenBank/DDBJ whole genome shotgun (WGS) entry which is preliminary data.</text>
</comment>
<evidence type="ECO:0008006" key="4">
    <source>
        <dbReference type="Google" id="ProtNLM"/>
    </source>
</evidence>
<feature type="transmembrane region" description="Helical" evidence="1">
    <location>
        <begin position="101"/>
        <end position="124"/>
    </location>
</feature>
<organism evidence="2 3">
    <name type="scientific">Thermoanaerobaculum aquaticum</name>
    <dbReference type="NCBI Taxonomy" id="1312852"/>
    <lineage>
        <taxon>Bacteria</taxon>
        <taxon>Pseudomonadati</taxon>
        <taxon>Acidobacteriota</taxon>
        <taxon>Thermoanaerobaculia</taxon>
        <taxon>Thermoanaerobaculales</taxon>
        <taxon>Thermoanaerobaculaceae</taxon>
        <taxon>Thermoanaerobaculum</taxon>
    </lineage>
</organism>
<dbReference type="PANTHER" id="PTHR40394:SF2">
    <property type="entry name" value="QUINOL:CYTOCHROME C OXIDOREDUCTASE MEMBRANE PROTEIN"/>
    <property type="match status" value="1"/>
</dbReference>
<keyword evidence="1" id="KW-0472">Membrane</keyword>
<accession>A0A062XZ91</accession>
<dbReference type="Pfam" id="PF11821">
    <property type="entry name" value="ActD"/>
    <property type="match status" value="1"/>
</dbReference>
<keyword evidence="1" id="KW-0812">Transmembrane</keyword>
<keyword evidence="3" id="KW-1185">Reference proteome</keyword>
<keyword evidence="1" id="KW-1133">Transmembrane helix</keyword>
<feature type="transmembrane region" description="Helical" evidence="1">
    <location>
        <begin position="62"/>
        <end position="81"/>
    </location>
</feature>
<evidence type="ECO:0000313" key="2">
    <source>
        <dbReference type="EMBL" id="KDA53830.1"/>
    </source>
</evidence>